<dbReference type="GO" id="GO:0022857">
    <property type="term" value="F:transmembrane transporter activity"/>
    <property type="evidence" value="ECO:0007669"/>
    <property type="project" value="InterPro"/>
</dbReference>
<keyword evidence="6" id="KW-1133">Transmembrane helix</keyword>
<dbReference type="InterPro" id="IPR058792">
    <property type="entry name" value="Beta-barrel_RND_2"/>
</dbReference>
<proteinExistence type="inferred from homology"/>
<keyword evidence="3 4" id="KW-0175">Coiled coil</keyword>
<dbReference type="STRING" id="1121391.SAMN02745206_01440"/>
<evidence type="ECO:0000256" key="6">
    <source>
        <dbReference type="SAM" id="Phobius"/>
    </source>
</evidence>
<dbReference type="InterPro" id="IPR006143">
    <property type="entry name" value="RND_pump_MFP"/>
</dbReference>
<accession>A0A1M4ZEI1</accession>
<keyword evidence="6" id="KW-0812">Transmembrane</keyword>
<comment type="subcellular location">
    <subcellularLocation>
        <location evidence="1">Cell envelope</location>
    </subcellularLocation>
</comment>
<dbReference type="GO" id="GO:0030313">
    <property type="term" value="C:cell envelope"/>
    <property type="evidence" value="ECO:0007669"/>
    <property type="project" value="UniProtKB-SubCell"/>
</dbReference>
<dbReference type="PANTHER" id="PTHR32347:SF14">
    <property type="entry name" value="EFFLUX SYSTEM COMPONENT YKNX-RELATED"/>
    <property type="match status" value="1"/>
</dbReference>
<dbReference type="SUPFAM" id="SSF111369">
    <property type="entry name" value="HlyD-like secretion proteins"/>
    <property type="match status" value="1"/>
</dbReference>
<keyword evidence="6" id="KW-0472">Membrane</keyword>
<evidence type="ECO:0000313" key="9">
    <source>
        <dbReference type="EMBL" id="SHF16454.1"/>
    </source>
</evidence>
<evidence type="ECO:0000259" key="7">
    <source>
        <dbReference type="Pfam" id="PF25954"/>
    </source>
</evidence>
<protein>
    <submittedName>
        <fullName evidence="9">HlyD family secretion protein</fullName>
    </submittedName>
</protein>
<comment type="similarity">
    <text evidence="2">Belongs to the membrane fusion protein (MFP) (TC 8.A.1) family.</text>
</comment>
<feature type="region of interest" description="Disordered" evidence="5">
    <location>
        <begin position="342"/>
        <end position="379"/>
    </location>
</feature>
<dbReference type="Proteomes" id="UP000184076">
    <property type="component" value="Unassembled WGS sequence"/>
</dbReference>
<dbReference type="Pfam" id="PF25954">
    <property type="entry name" value="Beta-barrel_RND_2"/>
    <property type="match status" value="1"/>
</dbReference>
<dbReference type="Gene3D" id="2.40.50.100">
    <property type="match status" value="1"/>
</dbReference>
<dbReference type="Gene3D" id="2.40.30.170">
    <property type="match status" value="1"/>
</dbReference>
<name>A0A1M4ZEI1_9BACT</name>
<feature type="coiled-coil region" evidence="4">
    <location>
        <begin position="113"/>
        <end position="202"/>
    </location>
</feature>
<gene>
    <name evidence="9" type="ORF">SAMN02745206_01440</name>
</gene>
<dbReference type="NCBIfam" id="TIGR01730">
    <property type="entry name" value="RND_mfp"/>
    <property type="match status" value="1"/>
</dbReference>
<dbReference type="InterPro" id="IPR030190">
    <property type="entry name" value="MacA_alpha-hairpin_sf"/>
</dbReference>
<evidence type="ECO:0000256" key="2">
    <source>
        <dbReference type="ARBA" id="ARBA00009477"/>
    </source>
</evidence>
<reference evidence="10" key="1">
    <citation type="submission" date="2016-11" db="EMBL/GenBank/DDBJ databases">
        <authorList>
            <person name="Varghese N."/>
            <person name="Submissions S."/>
        </authorList>
    </citation>
    <scope>NUCLEOTIDE SEQUENCE [LARGE SCALE GENOMIC DNA]</scope>
    <source>
        <strain evidence="10">DSM 9756</strain>
    </source>
</reference>
<dbReference type="PANTHER" id="PTHR32347">
    <property type="entry name" value="EFFLUX SYSTEM COMPONENT YKNX-RELATED"/>
    <property type="match status" value="1"/>
</dbReference>
<feature type="transmembrane region" description="Helical" evidence="6">
    <location>
        <begin position="27"/>
        <end position="45"/>
    </location>
</feature>
<evidence type="ECO:0000259" key="8">
    <source>
        <dbReference type="Pfam" id="PF25973"/>
    </source>
</evidence>
<dbReference type="Pfam" id="PF25973">
    <property type="entry name" value="BSH_CzcB"/>
    <property type="match status" value="1"/>
</dbReference>
<dbReference type="GO" id="GO:0019898">
    <property type="term" value="C:extrinsic component of membrane"/>
    <property type="evidence" value="ECO:0007669"/>
    <property type="project" value="InterPro"/>
</dbReference>
<dbReference type="GO" id="GO:1990961">
    <property type="term" value="P:xenobiotic detoxification by transmembrane export across the plasma membrane"/>
    <property type="evidence" value="ECO:0007669"/>
    <property type="project" value="InterPro"/>
</dbReference>
<feature type="domain" description="CzcB-like barrel-sandwich hybrid" evidence="8">
    <location>
        <begin position="81"/>
        <end position="232"/>
    </location>
</feature>
<keyword evidence="10" id="KW-1185">Reference proteome</keyword>
<feature type="domain" description="CusB-like beta-barrel" evidence="7">
    <location>
        <begin position="249"/>
        <end position="321"/>
    </location>
</feature>
<dbReference type="InterPro" id="IPR058647">
    <property type="entry name" value="BSH_CzcB-like"/>
</dbReference>
<organism evidence="9 10">
    <name type="scientific">Desulfacinum infernum DSM 9756</name>
    <dbReference type="NCBI Taxonomy" id="1121391"/>
    <lineage>
        <taxon>Bacteria</taxon>
        <taxon>Pseudomonadati</taxon>
        <taxon>Thermodesulfobacteriota</taxon>
        <taxon>Syntrophobacteria</taxon>
        <taxon>Syntrophobacterales</taxon>
        <taxon>Syntrophobacteraceae</taxon>
        <taxon>Desulfacinum</taxon>
    </lineage>
</organism>
<dbReference type="Gene3D" id="2.40.420.20">
    <property type="match status" value="1"/>
</dbReference>
<dbReference type="RefSeq" id="WP_073038319.1">
    <property type="nucleotide sequence ID" value="NZ_FQVB01000012.1"/>
</dbReference>
<evidence type="ECO:0000256" key="1">
    <source>
        <dbReference type="ARBA" id="ARBA00004196"/>
    </source>
</evidence>
<evidence type="ECO:0000256" key="3">
    <source>
        <dbReference type="ARBA" id="ARBA00023054"/>
    </source>
</evidence>
<dbReference type="EMBL" id="FQVB01000012">
    <property type="protein sequence ID" value="SHF16454.1"/>
    <property type="molecule type" value="Genomic_DNA"/>
</dbReference>
<dbReference type="InterPro" id="IPR050465">
    <property type="entry name" value="UPF0194_transport"/>
</dbReference>
<evidence type="ECO:0000313" key="10">
    <source>
        <dbReference type="Proteomes" id="UP000184076"/>
    </source>
</evidence>
<evidence type="ECO:0000256" key="5">
    <source>
        <dbReference type="SAM" id="MobiDB-lite"/>
    </source>
</evidence>
<dbReference type="AlphaFoldDB" id="A0A1M4ZEI1"/>
<dbReference type="Gene3D" id="6.10.140.1990">
    <property type="match status" value="1"/>
</dbReference>
<evidence type="ECO:0000256" key="4">
    <source>
        <dbReference type="SAM" id="Coils"/>
    </source>
</evidence>
<sequence length="428" mass="46310">MTQDQDLDVKELLETHAARGRGRHVRLLLLVGALVGVILLAALHWRGRSDGAVRYETREVLRGSLSVTVSATGNLEPTTEVEVGSELSGTVRSVEADYNDRVRKGQVLARLDTSKLEAELRESQAALQAVQAQLADAQATLKETESELARKKRLWAMTDGQAVSRQDLDAAEADLARARAAVSRYQAEVAQKQATIATIESDLAKAVIRSPIDGIVLDRSVEPGQTVAATLEAPVLFTLAQDLTQMELIVDVDEADVGLVREGQRAEFTVDAYPDRRFPASIAQVRFGANEEDGVVTYETVLIVNNSDLSLRPGMTATAEILVKEVQDALLVPNQALRFTPETTAGHEDESSGSLISRLIPRPPRPTSKKKPAVPSDGREAAVWVLEDGRLRRIPVTPGETDGTRTVIQEGELEPGMLVVVDAVRVGG</sequence>
<dbReference type="GO" id="GO:1990195">
    <property type="term" value="C:macrolide transmembrane transporter complex"/>
    <property type="evidence" value="ECO:0007669"/>
    <property type="project" value="InterPro"/>
</dbReference>